<protein>
    <submittedName>
        <fullName evidence="3">Hydrolase</fullName>
    </submittedName>
</protein>
<organism evidence="3 4">
    <name type="scientific">Thalassotalea marina</name>
    <dbReference type="NCBI Taxonomy" id="1673741"/>
    <lineage>
        <taxon>Bacteria</taxon>
        <taxon>Pseudomonadati</taxon>
        <taxon>Pseudomonadota</taxon>
        <taxon>Gammaproteobacteria</taxon>
        <taxon>Alteromonadales</taxon>
        <taxon>Colwelliaceae</taxon>
        <taxon>Thalassotalea</taxon>
    </lineage>
</organism>
<dbReference type="Pfam" id="PF11893">
    <property type="entry name" value="DUF3413"/>
    <property type="match status" value="1"/>
</dbReference>
<keyword evidence="1" id="KW-0812">Transmembrane</keyword>
<feature type="transmembrane region" description="Helical" evidence="1">
    <location>
        <begin position="140"/>
        <end position="163"/>
    </location>
</feature>
<evidence type="ECO:0000259" key="2">
    <source>
        <dbReference type="Pfam" id="PF11893"/>
    </source>
</evidence>
<sequence length="523" mass="59996">MLSSFYLFSESSPETLLGKLYLVTTWFSHMGFLTFIGFVLIIFPLTLIYPKTRLIRGTASIVFTLGLLLLLLDAFIYARLGYHLNASSSEQIIELIKTQIDRNHRAFWFISLVLFFAILSFQLLVSNYAWKHLRELQKTVYPKFIVSGLVLSFFFSHITHIWADANLEYDILRQDTMFPLSYPSTAKTLLTKYGLFDKQDYIARRTSTLSFESIPTYPTFNEDCDSKTKLQRSAILVLTDKDLTERQIDQFAQRSSVKHLKLIKHIDNALPNDSWFNLLYSLPSIYKAPVLASGKKPVLFQVLENKNIEATLTYFGEVEEHTTVKSFEPMFNQVESFDNISTYIIGKKFKEQTNGLHIFYFSGDNQYQFELFIDALLLSQREAKTKDLIWISSIGNENIDSGLNIKPALLIAPNGESKPVNALTSHFDLVPTLMNNWLACSSDVKRYSVGENITTLNKNRVIANTVDKGIMVFNKDKSVFIDQHGNFQSYSRQLESPIMVSKDFPLMIDGVHFIKQFTLNGEN</sequence>
<keyword evidence="4" id="KW-1185">Reference proteome</keyword>
<accession>A0A919EKA7</accession>
<dbReference type="AlphaFoldDB" id="A0A919EKA7"/>
<gene>
    <name evidence="3" type="ORF">GCM10017161_19680</name>
</gene>
<keyword evidence="1" id="KW-1133">Transmembrane helix</keyword>
<keyword evidence="1" id="KW-0472">Membrane</keyword>
<feature type="transmembrane region" description="Helical" evidence="1">
    <location>
        <begin position="20"/>
        <end position="49"/>
    </location>
</feature>
<evidence type="ECO:0000313" key="3">
    <source>
        <dbReference type="EMBL" id="GHF91834.1"/>
    </source>
</evidence>
<feature type="transmembrane region" description="Helical" evidence="1">
    <location>
        <begin position="106"/>
        <end position="128"/>
    </location>
</feature>
<feature type="transmembrane region" description="Helical" evidence="1">
    <location>
        <begin position="61"/>
        <end position="80"/>
    </location>
</feature>
<keyword evidence="3" id="KW-0378">Hydrolase</keyword>
<evidence type="ECO:0000256" key="1">
    <source>
        <dbReference type="SAM" id="Phobius"/>
    </source>
</evidence>
<evidence type="ECO:0000313" key="4">
    <source>
        <dbReference type="Proteomes" id="UP000623842"/>
    </source>
</evidence>
<name>A0A919EKA7_9GAMM</name>
<feature type="domain" description="Inner membrane protein YejM N-terminal" evidence="2">
    <location>
        <begin position="1"/>
        <end position="208"/>
    </location>
</feature>
<dbReference type="InterPro" id="IPR024588">
    <property type="entry name" value="YejM_N"/>
</dbReference>
<dbReference type="Proteomes" id="UP000623842">
    <property type="component" value="Unassembled WGS sequence"/>
</dbReference>
<comment type="caution">
    <text evidence="3">The sequence shown here is derived from an EMBL/GenBank/DDBJ whole genome shotgun (WGS) entry which is preliminary data.</text>
</comment>
<reference evidence="3" key="2">
    <citation type="submission" date="2020-09" db="EMBL/GenBank/DDBJ databases">
        <authorList>
            <person name="Sun Q."/>
            <person name="Kim S."/>
        </authorList>
    </citation>
    <scope>NUCLEOTIDE SEQUENCE</scope>
    <source>
        <strain evidence="3">KCTC 42731</strain>
    </source>
</reference>
<dbReference type="GO" id="GO:0016787">
    <property type="term" value="F:hydrolase activity"/>
    <property type="evidence" value="ECO:0007669"/>
    <property type="project" value="UniProtKB-KW"/>
</dbReference>
<reference evidence="3" key="1">
    <citation type="journal article" date="2014" name="Int. J. Syst. Evol. Microbiol.">
        <title>Complete genome sequence of Corynebacterium casei LMG S-19264T (=DSM 44701T), isolated from a smear-ripened cheese.</title>
        <authorList>
            <consortium name="US DOE Joint Genome Institute (JGI-PGF)"/>
            <person name="Walter F."/>
            <person name="Albersmeier A."/>
            <person name="Kalinowski J."/>
            <person name="Ruckert C."/>
        </authorList>
    </citation>
    <scope>NUCLEOTIDE SEQUENCE</scope>
    <source>
        <strain evidence="3">KCTC 42731</strain>
    </source>
</reference>
<dbReference type="EMBL" id="BNCK01000004">
    <property type="protein sequence ID" value="GHF91834.1"/>
    <property type="molecule type" value="Genomic_DNA"/>
</dbReference>
<proteinExistence type="predicted"/>